<evidence type="ECO:0000313" key="2">
    <source>
        <dbReference type="EMBL" id="KAJ7303022.1"/>
    </source>
</evidence>
<proteinExistence type="predicted"/>
<feature type="chain" id="PRO_5042188360" evidence="1">
    <location>
        <begin position="26"/>
        <end position="149"/>
    </location>
</feature>
<keyword evidence="1" id="KW-0732">Signal</keyword>
<evidence type="ECO:0000313" key="3">
    <source>
        <dbReference type="Proteomes" id="UP001218218"/>
    </source>
</evidence>
<sequence>MRFQTLSSFLLTALTLKAAGTPVDAANDDAPVFSLLTVAEMKNFLATTDANLTFIGDVSNLGVSPFVTTVTYCVTRTANLCSGPCTVYTGGATCLDAPNTACLSATSNVAFCDKSGCKGTPCNVLSSCGTKLDDGFCFTPGTKSISVPS</sequence>
<comment type="caution">
    <text evidence="2">The sequence shown here is derived from an EMBL/GenBank/DDBJ whole genome shotgun (WGS) entry which is preliminary data.</text>
</comment>
<evidence type="ECO:0000256" key="1">
    <source>
        <dbReference type="SAM" id="SignalP"/>
    </source>
</evidence>
<feature type="signal peptide" evidence="1">
    <location>
        <begin position="1"/>
        <end position="25"/>
    </location>
</feature>
<reference evidence="2" key="1">
    <citation type="submission" date="2023-03" db="EMBL/GenBank/DDBJ databases">
        <title>Massive genome expansion in bonnet fungi (Mycena s.s.) driven by repeated elements and novel gene families across ecological guilds.</title>
        <authorList>
            <consortium name="Lawrence Berkeley National Laboratory"/>
            <person name="Harder C.B."/>
            <person name="Miyauchi S."/>
            <person name="Viragh M."/>
            <person name="Kuo A."/>
            <person name="Thoen E."/>
            <person name="Andreopoulos B."/>
            <person name="Lu D."/>
            <person name="Skrede I."/>
            <person name="Drula E."/>
            <person name="Henrissat B."/>
            <person name="Morin E."/>
            <person name="Kohler A."/>
            <person name="Barry K."/>
            <person name="LaButti K."/>
            <person name="Morin E."/>
            <person name="Salamov A."/>
            <person name="Lipzen A."/>
            <person name="Mereny Z."/>
            <person name="Hegedus B."/>
            <person name="Baldrian P."/>
            <person name="Stursova M."/>
            <person name="Weitz H."/>
            <person name="Taylor A."/>
            <person name="Grigoriev I.V."/>
            <person name="Nagy L.G."/>
            <person name="Martin F."/>
            <person name="Kauserud H."/>
        </authorList>
    </citation>
    <scope>NUCLEOTIDE SEQUENCE</scope>
    <source>
        <strain evidence="2">CBHHK002</strain>
    </source>
</reference>
<name>A0AAD6Z1W6_9AGAR</name>
<protein>
    <submittedName>
        <fullName evidence="2">Uncharacterized protein</fullName>
    </submittedName>
</protein>
<accession>A0AAD6Z1W6</accession>
<gene>
    <name evidence="2" type="ORF">DFH08DRAFT_986973</name>
</gene>
<dbReference type="Proteomes" id="UP001218218">
    <property type="component" value="Unassembled WGS sequence"/>
</dbReference>
<keyword evidence="3" id="KW-1185">Reference proteome</keyword>
<organism evidence="2 3">
    <name type="scientific">Mycena albidolilacea</name>
    <dbReference type="NCBI Taxonomy" id="1033008"/>
    <lineage>
        <taxon>Eukaryota</taxon>
        <taxon>Fungi</taxon>
        <taxon>Dikarya</taxon>
        <taxon>Basidiomycota</taxon>
        <taxon>Agaricomycotina</taxon>
        <taxon>Agaricomycetes</taxon>
        <taxon>Agaricomycetidae</taxon>
        <taxon>Agaricales</taxon>
        <taxon>Marasmiineae</taxon>
        <taxon>Mycenaceae</taxon>
        <taxon>Mycena</taxon>
    </lineage>
</organism>
<dbReference type="EMBL" id="JARIHO010000109">
    <property type="protein sequence ID" value="KAJ7303022.1"/>
    <property type="molecule type" value="Genomic_DNA"/>
</dbReference>
<dbReference type="AlphaFoldDB" id="A0AAD6Z1W6"/>